<proteinExistence type="predicted"/>
<feature type="transmembrane region" description="Helical" evidence="1">
    <location>
        <begin position="66"/>
        <end position="86"/>
    </location>
</feature>
<feature type="transmembrane region" description="Helical" evidence="1">
    <location>
        <begin position="202"/>
        <end position="223"/>
    </location>
</feature>
<feature type="transmembrane region" description="Helical" evidence="1">
    <location>
        <begin position="21"/>
        <end position="43"/>
    </location>
</feature>
<evidence type="ECO:0000313" key="3">
    <source>
        <dbReference type="Proteomes" id="UP001597351"/>
    </source>
</evidence>
<feature type="transmembrane region" description="Helical" evidence="1">
    <location>
        <begin position="149"/>
        <end position="172"/>
    </location>
</feature>
<sequence length="228" mass="23064">MTTTTLPPTATGSRVGPHARMFGVALVLGPVLMLASNLLWALMDAGGSGDETTAGDLALAAADPGLYLGTTLAAAFACLLLVPAALAVPSVATGSPRIAALGSWLMAGSYTCYFAFAHQGFLTLSVAERGDGTASYAAAVDAALAEPHLVWFTVLLIAGNLLGPVLLGVALLRTASVPRWAGIALIAWVPVHVGGRASGTEWLSVVATFGLVAAFVAVARRVVSPATR</sequence>
<feature type="transmembrane region" description="Helical" evidence="1">
    <location>
        <begin position="179"/>
        <end position="196"/>
    </location>
</feature>
<name>A0ABW4TKU3_9ACTN</name>
<evidence type="ECO:0000256" key="1">
    <source>
        <dbReference type="SAM" id="Phobius"/>
    </source>
</evidence>
<dbReference type="RefSeq" id="WP_343917861.1">
    <property type="nucleotide sequence ID" value="NZ_BAAAJT010000002.1"/>
</dbReference>
<gene>
    <name evidence="2" type="ORF">ACFSDE_09825</name>
</gene>
<protein>
    <recommendedName>
        <fullName evidence="4">DUF4386 family protein</fullName>
    </recommendedName>
</protein>
<dbReference type="EMBL" id="JBHUGD010000003">
    <property type="protein sequence ID" value="MFD1947090.1"/>
    <property type="molecule type" value="Genomic_DNA"/>
</dbReference>
<comment type="caution">
    <text evidence="2">The sequence shown here is derived from an EMBL/GenBank/DDBJ whole genome shotgun (WGS) entry which is preliminary data.</text>
</comment>
<keyword evidence="1" id="KW-0812">Transmembrane</keyword>
<dbReference type="Proteomes" id="UP001597351">
    <property type="component" value="Unassembled WGS sequence"/>
</dbReference>
<keyword evidence="1" id="KW-1133">Transmembrane helix</keyword>
<reference evidence="3" key="1">
    <citation type="journal article" date="2019" name="Int. J. Syst. Evol. Microbiol.">
        <title>The Global Catalogue of Microorganisms (GCM) 10K type strain sequencing project: providing services to taxonomists for standard genome sequencing and annotation.</title>
        <authorList>
            <consortium name="The Broad Institute Genomics Platform"/>
            <consortium name="The Broad Institute Genome Sequencing Center for Infectious Disease"/>
            <person name="Wu L."/>
            <person name="Ma J."/>
        </authorList>
    </citation>
    <scope>NUCLEOTIDE SEQUENCE [LARGE SCALE GENOMIC DNA]</scope>
    <source>
        <strain evidence="3">CGMCC 1.12477</strain>
    </source>
</reference>
<keyword evidence="3" id="KW-1185">Reference proteome</keyword>
<feature type="transmembrane region" description="Helical" evidence="1">
    <location>
        <begin position="98"/>
        <end position="116"/>
    </location>
</feature>
<keyword evidence="1" id="KW-0472">Membrane</keyword>
<evidence type="ECO:0008006" key="4">
    <source>
        <dbReference type="Google" id="ProtNLM"/>
    </source>
</evidence>
<accession>A0ABW4TKU3</accession>
<evidence type="ECO:0000313" key="2">
    <source>
        <dbReference type="EMBL" id="MFD1947090.1"/>
    </source>
</evidence>
<organism evidence="2 3">
    <name type="scientific">Nocardioides aestuarii</name>
    <dbReference type="NCBI Taxonomy" id="252231"/>
    <lineage>
        <taxon>Bacteria</taxon>
        <taxon>Bacillati</taxon>
        <taxon>Actinomycetota</taxon>
        <taxon>Actinomycetes</taxon>
        <taxon>Propionibacteriales</taxon>
        <taxon>Nocardioidaceae</taxon>
        <taxon>Nocardioides</taxon>
    </lineage>
</organism>